<proteinExistence type="predicted"/>
<reference evidence="2" key="2">
    <citation type="submission" date="2013-05" db="EMBL/GenBank/DDBJ databases">
        <title>The genome and transcriptome of Haemonchus contortus: a key model parasite for drug and vaccine discovery.</title>
        <authorList>
            <person name="Laing R."/>
            <person name="Kikuchi T."/>
            <person name="Martinelli A."/>
            <person name="Tsai I.J."/>
            <person name="Beech R.N."/>
            <person name="Redman E."/>
            <person name="Holroyd N."/>
            <person name="Bartley D.J."/>
            <person name="Beasley H."/>
            <person name="Britton C."/>
            <person name="Curran D."/>
            <person name="Devaney E."/>
            <person name="Gilabert A."/>
            <person name="Jackson F."/>
            <person name="Hunt M."/>
            <person name="Johnston S."/>
            <person name="Kryukov I."/>
            <person name="Li K."/>
            <person name="Morrison A.A."/>
            <person name="Reid A.J."/>
            <person name="Sargison N."/>
            <person name="Saunders G."/>
            <person name="Wasmuth J.D."/>
            <person name="Wolstenholme A."/>
            <person name="Berriman M."/>
            <person name="Gilleard J.S."/>
            <person name="Cotton J.A."/>
        </authorList>
    </citation>
    <scope>NUCLEOTIDE SEQUENCE [LARGE SCALE GENOMIC DNA]</scope>
    <source>
        <strain evidence="2">ISE/inbred ISE</strain>
    </source>
</reference>
<accession>W6NQP6</accession>
<keyword evidence="1" id="KW-0732">Signal</keyword>
<dbReference type="AlphaFoldDB" id="W6NQP6"/>
<feature type="signal peptide" evidence="1">
    <location>
        <begin position="1"/>
        <end position="24"/>
    </location>
</feature>
<comment type="caution">
    <text evidence="2">The sequence shown here is derived from an EMBL/GenBank/DDBJ whole genome shotgun (WGS) entry which is preliminary data.</text>
</comment>
<evidence type="ECO:0000256" key="1">
    <source>
        <dbReference type="SAM" id="SignalP"/>
    </source>
</evidence>
<dbReference type="EMBL" id="CAVP010058357">
    <property type="protein sequence ID" value="CDL94507.1"/>
    <property type="molecule type" value="Genomic_DNA"/>
</dbReference>
<reference evidence="2" key="1">
    <citation type="submission" date="2013-03" db="EMBL/GenBank/DDBJ databases">
        <authorList>
            <person name="Aslett M."/>
        </authorList>
    </citation>
    <scope>NUCLEOTIDE SEQUENCE [LARGE SCALE GENOMIC DNA]</scope>
    <source>
        <strain evidence="2">ISE/inbred ISE</strain>
    </source>
</reference>
<evidence type="ECO:0000313" key="2">
    <source>
        <dbReference type="EMBL" id="CDL94507.1"/>
    </source>
</evidence>
<feature type="chain" id="PRO_5004879589" evidence="1">
    <location>
        <begin position="25"/>
        <end position="145"/>
    </location>
</feature>
<sequence>MCPLLSHATMERLLFTFLVVGVIAVSSCVPGLPPPKDIGTGDKHVSVGLITALPYDNRTSDMETKIEKYVSKLGTLEGAVRAIDNSGQLQYNFTLLNANCTKVKSWITDVVNSGPDIFLPSIVECVPNKLYLEEKATDTDNTTKT</sequence>
<gene>
    <name evidence="2" type="ORF">HCOI_01005300</name>
</gene>
<protein>
    <submittedName>
        <fullName evidence="2">Uncharacterized protein</fullName>
    </submittedName>
</protein>
<name>W6NQP6_HAECO</name>
<organism evidence="2">
    <name type="scientific">Haemonchus contortus</name>
    <name type="common">Barber pole worm</name>
    <dbReference type="NCBI Taxonomy" id="6289"/>
    <lineage>
        <taxon>Eukaryota</taxon>
        <taxon>Metazoa</taxon>
        <taxon>Ecdysozoa</taxon>
        <taxon>Nematoda</taxon>
        <taxon>Chromadorea</taxon>
        <taxon>Rhabditida</taxon>
        <taxon>Rhabditina</taxon>
        <taxon>Rhabditomorpha</taxon>
        <taxon>Strongyloidea</taxon>
        <taxon>Trichostrongylidae</taxon>
        <taxon>Haemonchus</taxon>
    </lineage>
</organism>